<name>J3P5E0_GAET3</name>
<dbReference type="EnsemblFungi" id="EJT74891">
    <property type="protein sequence ID" value="EJT74891"/>
    <property type="gene ID" value="GGTG_08729"/>
</dbReference>
<dbReference type="VEuPathDB" id="FungiDB:GGTG_08729"/>
<dbReference type="OrthoDB" id="4717229at2759"/>
<evidence type="ECO:0000313" key="4">
    <source>
        <dbReference type="Proteomes" id="UP000006039"/>
    </source>
</evidence>
<reference evidence="3" key="4">
    <citation type="journal article" date="2015" name="G3 (Bethesda)">
        <title>Genome sequences of three phytopathogenic species of the Magnaporthaceae family of fungi.</title>
        <authorList>
            <person name="Okagaki L.H."/>
            <person name="Nunes C.C."/>
            <person name="Sailsbery J."/>
            <person name="Clay B."/>
            <person name="Brown D."/>
            <person name="John T."/>
            <person name="Oh Y."/>
            <person name="Young N."/>
            <person name="Fitzgerald M."/>
            <person name="Haas B.J."/>
            <person name="Zeng Q."/>
            <person name="Young S."/>
            <person name="Adiconis X."/>
            <person name="Fan L."/>
            <person name="Levin J.Z."/>
            <person name="Mitchell T.K."/>
            <person name="Okubara P.A."/>
            <person name="Farman M.L."/>
            <person name="Kohn L.M."/>
            <person name="Birren B."/>
            <person name="Ma L.-J."/>
            <person name="Dean R.A."/>
        </authorList>
    </citation>
    <scope>NUCLEOTIDE SEQUENCE</scope>
    <source>
        <strain evidence="3">R3-111a-1</strain>
    </source>
</reference>
<protein>
    <submittedName>
        <fullName evidence="2 3">Uncharacterized protein</fullName>
    </submittedName>
</protein>
<dbReference type="RefSeq" id="XP_009224835.1">
    <property type="nucleotide sequence ID" value="XM_009226571.1"/>
</dbReference>
<accession>J3P5E0</accession>
<evidence type="ECO:0000313" key="2">
    <source>
        <dbReference type="EMBL" id="EJT74891.1"/>
    </source>
</evidence>
<keyword evidence="1" id="KW-0732">Signal</keyword>
<gene>
    <name evidence="3" type="primary">20349187</name>
    <name evidence="2" type="ORF">GGTG_08729</name>
</gene>
<dbReference type="Proteomes" id="UP000006039">
    <property type="component" value="Unassembled WGS sequence"/>
</dbReference>
<keyword evidence="4" id="KW-1185">Reference proteome</keyword>
<evidence type="ECO:0000313" key="3">
    <source>
        <dbReference type="EnsemblFungi" id="EJT74891"/>
    </source>
</evidence>
<evidence type="ECO:0000256" key="1">
    <source>
        <dbReference type="SAM" id="SignalP"/>
    </source>
</evidence>
<dbReference type="GeneID" id="20349187"/>
<reference evidence="2" key="3">
    <citation type="submission" date="2010-09" db="EMBL/GenBank/DDBJ databases">
        <title>Annotation of Gaeumannomyces graminis var. tritici R3-111a-1.</title>
        <authorList>
            <consortium name="The Broad Institute Genome Sequencing Platform"/>
            <person name="Ma L.-J."/>
            <person name="Dead R."/>
            <person name="Young S.K."/>
            <person name="Zeng Q."/>
            <person name="Gargeya S."/>
            <person name="Fitzgerald M."/>
            <person name="Haas B."/>
            <person name="Abouelleil A."/>
            <person name="Alvarado L."/>
            <person name="Arachchi H.M."/>
            <person name="Berlin A."/>
            <person name="Brown A."/>
            <person name="Chapman S.B."/>
            <person name="Chen Z."/>
            <person name="Dunbar C."/>
            <person name="Freedman E."/>
            <person name="Gearin G."/>
            <person name="Gellesch M."/>
            <person name="Goldberg J."/>
            <person name="Griggs A."/>
            <person name="Gujja S."/>
            <person name="Heiman D."/>
            <person name="Howarth C."/>
            <person name="Larson L."/>
            <person name="Lui A."/>
            <person name="MacDonald P.J.P."/>
            <person name="Mehta T."/>
            <person name="Montmayeur A."/>
            <person name="Murphy C."/>
            <person name="Neiman D."/>
            <person name="Pearson M."/>
            <person name="Priest M."/>
            <person name="Roberts A."/>
            <person name="Saif S."/>
            <person name="Shea T."/>
            <person name="Shenoy N."/>
            <person name="Sisk P."/>
            <person name="Stolte C."/>
            <person name="Sykes S."/>
            <person name="Yandava C."/>
            <person name="Wortman J."/>
            <person name="Nusbaum C."/>
            <person name="Birren B."/>
        </authorList>
    </citation>
    <scope>NUCLEOTIDE SEQUENCE</scope>
    <source>
        <strain evidence="2">R3-111a-1</strain>
    </source>
</reference>
<proteinExistence type="predicted"/>
<reference evidence="2" key="2">
    <citation type="submission" date="2010-07" db="EMBL/GenBank/DDBJ databases">
        <authorList>
            <consortium name="The Broad Institute Genome Sequencing Platform"/>
            <consortium name="Broad Institute Genome Sequencing Center for Infectious Disease"/>
            <person name="Ma L.-J."/>
            <person name="Dead R."/>
            <person name="Young S."/>
            <person name="Zeng Q."/>
            <person name="Koehrsen M."/>
            <person name="Alvarado L."/>
            <person name="Berlin A."/>
            <person name="Chapman S.B."/>
            <person name="Chen Z."/>
            <person name="Freedman E."/>
            <person name="Gellesch M."/>
            <person name="Goldberg J."/>
            <person name="Griggs A."/>
            <person name="Gujja S."/>
            <person name="Heilman E.R."/>
            <person name="Heiman D."/>
            <person name="Hepburn T."/>
            <person name="Howarth C."/>
            <person name="Jen D."/>
            <person name="Larson L."/>
            <person name="Mehta T."/>
            <person name="Neiman D."/>
            <person name="Pearson M."/>
            <person name="Roberts A."/>
            <person name="Saif S."/>
            <person name="Shea T."/>
            <person name="Shenoy N."/>
            <person name="Sisk P."/>
            <person name="Stolte C."/>
            <person name="Sykes S."/>
            <person name="Walk T."/>
            <person name="White J."/>
            <person name="Yandava C."/>
            <person name="Haas B."/>
            <person name="Nusbaum C."/>
            <person name="Birren B."/>
        </authorList>
    </citation>
    <scope>NUCLEOTIDE SEQUENCE</scope>
    <source>
        <strain evidence="2">R3-111a-1</strain>
    </source>
</reference>
<sequence>MQFFTAVVAALGLAGTALAAPSLVARDASPVVDDAVPAPAPTVLLSQLLDGTATGVSVSNDTSVSLLANSWHLTTYFATSCRGNALGWTTGDGNWCILNDGTDWHSLRVDNFGGCSTKYFSGRGCGGGVQVTNSGCWGFSQAEPIRAFQVTCPGRK</sequence>
<dbReference type="eggNOG" id="ENOG502RN3X">
    <property type="taxonomic scope" value="Eukaryota"/>
</dbReference>
<dbReference type="HOGENOM" id="CLU_1644064_0_0_1"/>
<organism evidence="2">
    <name type="scientific">Gaeumannomyces tritici (strain R3-111a-1)</name>
    <name type="common">Wheat and barley take-all root rot fungus</name>
    <name type="synonym">Gaeumannomyces graminis var. tritici</name>
    <dbReference type="NCBI Taxonomy" id="644352"/>
    <lineage>
        <taxon>Eukaryota</taxon>
        <taxon>Fungi</taxon>
        <taxon>Dikarya</taxon>
        <taxon>Ascomycota</taxon>
        <taxon>Pezizomycotina</taxon>
        <taxon>Sordariomycetes</taxon>
        <taxon>Sordariomycetidae</taxon>
        <taxon>Magnaporthales</taxon>
        <taxon>Magnaporthaceae</taxon>
        <taxon>Gaeumannomyces</taxon>
    </lineage>
</organism>
<reference evidence="4" key="1">
    <citation type="submission" date="2010-07" db="EMBL/GenBank/DDBJ databases">
        <title>The genome sequence of Gaeumannomyces graminis var. tritici strain R3-111a-1.</title>
        <authorList>
            <consortium name="The Broad Institute Genome Sequencing Platform"/>
            <person name="Ma L.-J."/>
            <person name="Dead R."/>
            <person name="Young S."/>
            <person name="Zeng Q."/>
            <person name="Koehrsen M."/>
            <person name="Alvarado L."/>
            <person name="Berlin A."/>
            <person name="Chapman S.B."/>
            <person name="Chen Z."/>
            <person name="Freedman E."/>
            <person name="Gellesch M."/>
            <person name="Goldberg J."/>
            <person name="Griggs A."/>
            <person name="Gujja S."/>
            <person name="Heilman E.R."/>
            <person name="Heiman D."/>
            <person name="Hepburn T."/>
            <person name="Howarth C."/>
            <person name="Jen D."/>
            <person name="Larson L."/>
            <person name="Mehta T."/>
            <person name="Neiman D."/>
            <person name="Pearson M."/>
            <person name="Roberts A."/>
            <person name="Saif S."/>
            <person name="Shea T."/>
            <person name="Shenoy N."/>
            <person name="Sisk P."/>
            <person name="Stolte C."/>
            <person name="Sykes S."/>
            <person name="Walk T."/>
            <person name="White J."/>
            <person name="Yandava C."/>
            <person name="Haas B."/>
            <person name="Nusbaum C."/>
            <person name="Birren B."/>
        </authorList>
    </citation>
    <scope>NUCLEOTIDE SEQUENCE [LARGE SCALE GENOMIC DNA]</scope>
    <source>
        <strain evidence="4">R3-111a-1</strain>
    </source>
</reference>
<reference evidence="3" key="5">
    <citation type="submission" date="2018-04" db="UniProtKB">
        <authorList>
            <consortium name="EnsemblFungi"/>
        </authorList>
    </citation>
    <scope>IDENTIFICATION</scope>
    <source>
        <strain evidence="3">R3-111a-1</strain>
    </source>
</reference>
<dbReference type="EMBL" id="GL385398">
    <property type="protein sequence ID" value="EJT74891.1"/>
    <property type="molecule type" value="Genomic_DNA"/>
</dbReference>
<feature type="chain" id="PRO_5015094975" evidence="1">
    <location>
        <begin position="20"/>
        <end position="156"/>
    </location>
</feature>
<feature type="signal peptide" evidence="1">
    <location>
        <begin position="1"/>
        <end position="19"/>
    </location>
</feature>
<dbReference type="AlphaFoldDB" id="J3P5E0"/>